<evidence type="ECO:0000256" key="4">
    <source>
        <dbReference type="ARBA" id="ARBA00022475"/>
    </source>
</evidence>
<dbReference type="Pfam" id="PF00512">
    <property type="entry name" value="HisKA"/>
    <property type="match status" value="1"/>
</dbReference>
<dbReference type="EC" id="2.7.13.3" evidence="3"/>
<comment type="caution">
    <text evidence="19">The sequence shown here is derived from an EMBL/GenBank/DDBJ whole genome shotgun (WGS) entry which is preliminary data.</text>
</comment>
<dbReference type="CDD" id="cd00082">
    <property type="entry name" value="HisKA"/>
    <property type="match status" value="1"/>
</dbReference>
<protein>
    <recommendedName>
        <fullName evidence="14">Sensor histidine kinase MtrB</fullName>
        <ecNumber evidence="3">2.7.13.3</ecNumber>
    </recommendedName>
</protein>
<keyword evidence="10" id="KW-0067">ATP-binding</keyword>
<evidence type="ECO:0000256" key="3">
    <source>
        <dbReference type="ARBA" id="ARBA00012438"/>
    </source>
</evidence>
<dbReference type="PROSITE" id="PS50885">
    <property type="entry name" value="HAMP"/>
    <property type="match status" value="1"/>
</dbReference>
<dbReference type="SUPFAM" id="SSF47384">
    <property type="entry name" value="Homodimeric domain of signal transducing histidine kinase"/>
    <property type="match status" value="1"/>
</dbReference>
<feature type="transmembrane region" description="Helical" evidence="16">
    <location>
        <begin position="35"/>
        <end position="58"/>
    </location>
</feature>
<keyword evidence="12" id="KW-0902">Two-component regulatory system</keyword>
<dbReference type="AlphaFoldDB" id="A0A917PCX1"/>
<proteinExistence type="predicted"/>
<dbReference type="InterPro" id="IPR003661">
    <property type="entry name" value="HisK_dim/P_dom"/>
</dbReference>
<dbReference type="GO" id="GO:0000155">
    <property type="term" value="F:phosphorelay sensor kinase activity"/>
    <property type="evidence" value="ECO:0007669"/>
    <property type="project" value="InterPro"/>
</dbReference>
<dbReference type="InterPro" id="IPR036097">
    <property type="entry name" value="HisK_dim/P_sf"/>
</dbReference>
<evidence type="ECO:0000256" key="9">
    <source>
        <dbReference type="ARBA" id="ARBA00022777"/>
    </source>
</evidence>
<dbReference type="SMART" id="SM00388">
    <property type="entry name" value="HisKA"/>
    <property type="match status" value="1"/>
</dbReference>
<dbReference type="SUPFAM" id="SSF55874">
    <property type="entry name" value="ATPase domain of HSP90 chaperone/DNA topoisomerase II/histidine kinase"/>
    <property type="match status" value="1"/>
</dbReference>
<keyword evidence="8" id="KW-0547">Nucleotide-binding</keyword>
<feature type="region of interest" description="Disordered" evidence="15">
    <location>
        <begin position="523"/>
        <end position="563"/>
    </location>
</feature>
<dbReference type="InterPro" id="IPR003660">
    <property type="entry name" value="HAMP_dom"/>
</dbReference>
<dbReference type="Gene3D" id="1.10.287.130">
    <property type="match status" value="1"/>
</dbReference>
<dbReference type="PROSITE" id="PS50109">
    <property type="entry name" value="HIS_KIN"/>
    <property type="match status" value="1"/>
</dbReference>
<dbReference type="InterPro" id="IPR003594">
    <property type="entry name" value="HATPase_dom"/>
</dbReference>
<evidence type="ECO:0000256" key="7">
    <source>
        <dbReference type="ARBA" id="ARBA00022692"/>
    </source>
</evidence>
<dbReference type="Pfam" id="PF00672">
    <property type="entry name" value="HAMP"/>
    <property type="match status" value="1"/>
</dbReference>
<dbReference type="FunFam" id="1.10.287.130:FF:000010">
    <property type="entry name" value="Two-component sensor histidine kinase"/>
    <property type="match status" value="1"/>
</dbReference>
<evidence type="ECO:0000256" key="13">
    <source>
        <dbReference type="ARBA" id="ARBA00023136"/>
    </source>
</evidence>
<dbReference type="NCBIfam" id="NF040691">
    <property type="entry name" value="MtrAB_MtrB"/>
    <property type="match status" value="1"/>
</dbReference>
<keyword evidence="11 16" id="KW-1133">Transmembrane helix</keyword>
<evidence type="ECO:0000256" key="8">
    <source>
        <dbReference type="ARBA" id="ARBA00022741"/>
    </source>
</evidence>
<dbReference type="InterPro" id="IPR047669">
    <property type="entry name" value="MtrAB_MtrB"/>
</dbReference>
<evidence type="ECO:0000313" key="20">
    <source>
        <dbReference type="Proteomes" id="UP000636956"/>
    </source>
</evidence>
<reference evidence="19" key="2">
    <citation type="submission" date="2020-09" db="EMBL/GenBank/DDBJ databases">
        <authorList>
            <person name="Sun Q."/>
            <person name="Zhou Y."/>
        </authorList>
    </citation>
    <scope>NUCLEOTIDE SEQUENCE</scope>
    <source>
        <strain evidence="19">CGMCC 1.8984</strain>
    </source>
</reference>
<dbReference type="SMART" id="SM00387">
    <property type="entry name" value="HATPase_c"/>
    <property type="match status" value="1"/>
</dbReference>
<evidence type="ECO:0000256" key="16">
    <source>
        <dbReference type="SAM" id="Phobius"/>
    </source>
</evidence>
<dbReference type="SUPFAM" id="SSF158472">
    <property type="entry name" value="HAMP domain-like"/>
    <property type="match status" value="1"/>
</dbReference>
<dbReference type="Pfam" id="PF02518">
    <property type="entry name" value="HATPase_c"/>
    <property type="match status" value="1"/>
</dbReference>
<keyword evidence="9 19" id="KW-0418">Kinase</keyword>
<dbReference type="GO" id="GO:0005886">
    <property type="term" value="C:plasma membrane"/>
    <property type="evidence" value="ECO:0007669"/>
    <property type="project" value="UniProtKB-SubCell"/>
</dbReference>
<dbReference type="CDD" id="cd06225">
    <property type="entry name" value="HAMP"/>
    <property type="match status" value="1"/>
</dbReference>
<keyword evidence="13 16" id="KW-0472">Membrane</keyword>
<evidence type="ECO:0000259" key="17">
    <source>
        <dbReference type="PROSITE" id="PS50109"/>
    </source>
</evidence>
<accession>A0A917PCX1</accession>
<evidence type="ECO:0000256" key="14">
    <source>
        <dbReference type="ARBA" id="ARBA00035305"/>
    </source>
</evidence>
<dbReference type="InterPro" id="IPR050428">
    <property type="entry name" value="TCS_sensor_his_kinase"/>
</dbReference>
<dbReference type="RefSeq" id="WP_188741968.1">
    <property type="nucleotide sequence ID" value="NZ_BAABFW010000003.1"/>
</dbReference>
<dbReference type="GO" id="GO:0005524">
    <property type="term" value="F:ATP binding"/>
    <property type="evidence" value="ECO:0007669"/>
    <property type="project" value="UniProtKB-KW"/>
</dbReference>
<dbReference type="InterPro" id="IPR036890">
    <property type="entry name" value="HATPase_C_sf"/>
</dbReference>
<evidence type="ECO:0000256" key="10">
    <source>
        <dbReference type="ARBA" id="ARBA00022840"/>
    </source>
</evidence>
<dbReference type="InterPro" id="IPR004358">
    <property type="entry name" value="Sig_transdc_His_kin-like_C"/>
</dbReference>
<dbReference type="SMART" id="SM00304">
    <property type="entry name" value="HAMP"/>
    <property type="match status" value="1"/>
</dbReference>
<dbReference type="FunFam" id="3.30.565.10:FF:000013">
    <property type="entry name" value="Two-component sensor histidine kinase"/>
    <property type="match status" value="1"/>
</dbReference>
<evidence type="ECO:0000256" key="12">
    <source>
        <dbReference type="ARBA" id="ARBA00023012"/>
    </source>
</evidence>
<dbReference type="PANTHER" id="PTHR45436">
    <property type="entry name" value="SENSOR HISTIDINE KINASE YKOH"/>
    <property type="match status" value="1"/>
</dbReference>
<sequence length="563" mass="60241">MAAADDPSLFAAGSWRDVPRRLAALWNRSLQFRTVLITLGLSGLAILVIGLYMSLSIASNLFQDQRERVLAASNNATAAAQTLVASSDASDRGSLQLLMNSVIETISSVSGSSDFAIFRHPDATPNSNAPPGARSPRLGGGVITDELREQVQDEPDGQYWQSVALPDGDGDTVPGIVVGSTIDVPAAGRYELYLGYELAEAEQTLAFMQFTGIVGAAALLALLSAITLVVVRWVIEPIRTAAATSRRLAAGDLGVRMPERGEDELATLAASFNGMADSLQARIRELAELSVVQQRFVSDVSHELRTPLTTIRLAGDVLYGQREDFPGPTARTVELLHTQTDRFERLLGDLLEISRYDAGSVTLATEPTNLVHLAGDAIESMYELARDRGSELRLVAQGGHLDAEVDPRRIRRIVRNVLGNAIEHGEGRPIVVAVDSNKTAIALSVRDYGLGMTEDEIARVFDRFWRADPSRTRTIGGTGLGLAISLEDAVAHGGSLDVWSRPGQGTVFRLTLPRSADAATLVSPLPLEPEDAGAEGPPPTESLGALEVEPEIGLEPEPEVHDA</sequence>
<feature type="domain" description="HAMP" evidence="18">
    <location>
        <begin position="232"/>
        <end position="284"/>
    </location>
</feature>
<evidence type="ECO:0000259" key="18">
    <source>
        <dbReference type="PROSITE" id="PS50885"/>
    </source>
</evidence>
<evidence type="ECO:0000313" key="19">
    <source>
        <dbReference type="EMBL" id="GGJ71006.1"/>
    </source>
</evidence>
<gene>
    <name evidence="19" type="ORF">GCM10011372_06150</name>
</gene>
<evidence type="ECO:0000256" key="6">
    <source>
        <dbReference type="ARBA" id="ARBA00022679"/>
    </source>
</evidence>
<dbReference type="Gene3D" id="3.30.565.10">
    <property type="entry name" value="Histidine kinase-like ATPase, C-terminal domain"/>
    <property type="match status" value="1"/>
</dbReference>
<feature type="domain" description="Histidine kinase" evidence="17">
    <location>
        <begin position="299"/>
        <end position="516"/>
    </location>
</feature>
<dbReference type="Gene3D" id="6.10.340.10">
    <property type="match status" value="1"/>
</dbReference>
<dbReference type="InterPro" id="IPR005467">
    <property type="entry name" value="His_kinase_dom"/>
</dbReference>
<evidence type="ECO:0000256" key="5">
    <source>
        <dbReference type="ARBA" id="ARBA00022553"/>
    </source>
</evidence>
<feature type="region of interest" description="Disordered" evidence="15">
    <location>
        <begin position="120"/>
        <end position="140"/>
    </location>
</feature>
<name>A0A917PCX1_9MICO</name>
<keyword evidence="20" id="KW-1185">Reference proteome</keyword>
<keyword evidence="4" id="KW-1003">Cell membrane</keyword>
<dbReference type="EMBL" id="BMMD01000002">
    <property type="protein sequence ID" value="GGJ71006.1"/>
    <property type="molecule type" value="Genomic_DNA"/>
</dbReference>
<evidence type="ECO:0000256" key="11">
    <source>
        <dbReference type="ARBA" id="ARBA00022989"/>
    </source>
</evidence>
<reference evidence="19" key="1">
    <citation type="journal article" date="2014" name="Int. J. Syst. Evol. Microbiol.">
        <title>Complete genome sequence of Corynebacterium casei LMG S-19264T (=DSM 44701T), isolated from a smear-ripened cheese.</title>
        <authorList>
            <consortium name="US DOE Joint Genome Institute (JGI-PGF)"/>
            <person name="Walter F."/>
            <person name="Albersmeier A."/>
            <person name="Kalinowski J."/>
            <person name="Ruckert C."/>
        </authorList>
    </citation>
    <scope>NUCLEOTIDE SEQUENCE</scope>
    <source>
        <strain evidence="19">CGMCC 1.8984</strain>
    </source>
</reference>
<organism evidence="19 20">
    <name type="scientific">Agromyces bauzanensis</name>
    <dbReference type="NCBI Taxonomy" id="1308924"/>
    <lineage>
        <taxon>Bacteria</taxon>
        <taxon>Bacillati</taxon>
        <taxon>Actinomycetota</taxon>
        <taxon>Actinomycetes</taxon>
        <taxon>Micrococcales</taxon>
        <taxon>Microbacteriaceae</taxon>
        <taxon>Agromyces</taxon>
    </lineage>
</organism>
<dbReference type="Proteomes" id="UP000636956">
    <property type="component" value="Unassembled WGS sequence"/>
</dbReference>
<dbReference type="PRINTS" id="PR00344">
    <property type="entry name" value="BCTRLSENSOR"/>
</dbReference>
<dbReference type="PANTHER" id="PTHR45436:SF5">
    <property type="entry name" value="SENSOR HISTIDINE KINASE TRCS"/>
    <property type="match status" value="1"/>
</dbReference>
<dbReference type="CDD" id="cd00075">
    <property type="entry name" value="HATPase"/>
    <property type="match status" value="1"/>
</dbReference>
<keyword evidence="7 16" id="KW-0812">Transmembrane</keyword>
<keyword evidence="6" id="KW-0808">Transferase</keyword>
<evidence type="ECO:0000256" key="15">
    <source>
        <dbReference type="SAM" id="MobiDB-lite"/>
    </source>
</evidence>
<evidence type="ECO:0000256" key="2">
    <source>
        <dbReference type="ARBA" id="ARBA00004651"/>
    </source>
</evidence>
<feature type="transmembrane region" description="Helical" evidence="16">
    <location>
        <begin position="213"/>
        <end position="235"/>
    </location>
</feature>
<evidence type="ECO:0000256" key="1">
    <source>
        <dbReference type="ARBA" id="ARBA00000085"/>
    </source>
</evidence>
<feature type="compositionally biased region" description="Acidic residues" evidence="15">
    <location>
        <begin position="548"/>
        <end position="557"/>
    </location>
</feature>
<comment type="catalytic activity">
    <reaction evidence="1">
        <text>ATP + protein L-histidine = ADP + protein N-phospho-L-histidine.</text>
        <dbReference type="EC" id="2.7.13.3"/>
    </reaction>
</comment>
<comment type="subcellular location">
    <subcellularLocation>
        <location evidence="2">Cell membrane</location>
        <topology evidence="2">Multi-pass membrane protein</topology>
    </subcellularLocation>
</comment>
<keyword evidence="5" id="KW-0597">Phosphoprotein</keyword>